<dbReference type="InterPro" id="IPR036390">
    <property type="entry name" value="WH_DNA-bd_sf"/>
</dbReference>
<dbReference type="AlphaFoldDB" id="A0A0X8HRC6"/>
<name>A0A0X8HRC6_9SACH</name>
<evidence type="ECO:0000313" key="4">
    <source>
        <dbReference type="EMBL" id="AMD20022.1"/>
    </source>
</evidence>
<evidence type="ECO:0000256" key="2">
    <source>
        <dbReference type="SAM" id="MobiDB-lite"/>
    </source>
</evidence>
<sequence length="735" mass="81852">MDQTGQDQWLNASVLGRGNSNAPADAQMGAARAAMIVGSTVPTTTTSAVTNSGQAGSPELLAPDGHSYLVQGPGASHIGGGGVEEGVSQHLVQQHPLLGAGGHPPSLQLSPQGYFANTLPPIGGKIAEQQHFQAQHQHFQHMHDLHRKRKQHQLMLQQQIQRAKKQKIIEPVSQARETHEVTSRRATQENIIRLVALRNRDKPLVEYASTVRAAEVEVLNMDPSTHSKSDIQAAEQHRERERQVYALIWLINSCVPDAESYVPRGRIFAQYAASCASHNLKPLSQATLGKLIRSLFPHLKTRRLGMRGQSKYHYCGLTLVSSLLPEDVTATGTPISASISTPVAAISRNNSFNSTTTLDTDVMPETRGSVGGSDSNSVTMPTPSPAELSQTAVSEGNSECGNKNNILGLVGVCDTLKFIDNFFSRTCEMKVELPLALPSITPFLPSNVDPDIASSVESLYKVFCNQLFENIRFMKFDDLHSTFKSFSSGSISPQMYNLFISEELYEWIERSDIITYRALAKMLSSLIVEFDEIPDIVLDKLSHFSRTYLDLVSKSTIDLPLPVVTNKKRIVTQFTQLVKRLIKLIDTGKNAAKLLALDQTRQSMRQDWERYVNIEEHLASELSHFQEHYSTIRSQTMHFIQNDLLGLLEQERLQVEGNVSNGTFLINFAKKLSTLLQCWNHFPGRLVALSFVGLTTSTLRELSFHNAESFGAWWIFKSFIDEWVYWYGEVGCFLE</sequence>
<evidence type="ECO:0000259" key="3">
    <source>
        <dbReference type="PROSITE" id="PS51526"/>
    </source>
</evidence>
<dbReference type="GO" id="GO:0000981">
    <property type="term" value="F:DNA-binding transcription factor activity, RNA polymerase II-specific"/>
    <property type="evidence" value="ECO:0007669"/>
    <property type="project" value="TreeGrafter"/>
</dbReference>
<dbReference type="OrthoDB" id="10056949at2759"/>
<dbReference type="GeneID" id="28723254"/>
<dbReference type="Pfam" id="PF02257">
    <property type="entry name" value="RFX_DNA_binding"/>
    <property type="match status" value="1"/>
</dbReference>
<dbReference type="PANTHER" id="PTHR12619:SF5">
    <property type="entry name" value="TRANSCRIPTION FACTOR RFX4"/>
    <property type="match status" value="1"/>
</dbReference>
<dbReference type="Proteomes" id="UP000243052">
    <property type="component" value="Chromosome iii"/>
</dbReference>
<accession>A0A0X8HRC6</accession>
<keyword evidence="5" id="KW-1185">Reference proteome</keyword>
<dbReference type="GO" id="GO:0000978">
    <property type="term" value="F:RNA polymerase II cis-regulatory region sequence-specific DNA binding"/>
    <property type="evidence" value="ECO:0007669"/>
    <property type="project" value="TreeGrafter"/>
</dbReference>
<organism evidence="4 5">
    <name type="scientific">Eremothecium sinecaudum</name>
    <dbReference type="NCBI Taxonomy" id="45286"/>
    <lineage>
        <taxon>Eukaryota</taxon>
        <taxon>Fungi</taxon>
        <taxon>Dikarya</taxon>
        <taxon>Ascomycota</taxon>
        <taxon>Saccharomycotina</taxon>
        <taxon>Saccharomycetes</taxon>
        <taxon>Saccharomycetales</taxon>
        <taxon>Saccharomycetaceae</taxon>
        <taxon>Eremothecium</taxon>
    </lineage>
</organism>
<dbReference type="Pfam" id="PF25340">
    <property type="entry name" value="BCD_RFX"/>
    <property type="match status" value="1"/>
</dbReference>
<dbReference type="InterPro" id="IPR039779">
    <property type="entry name" value="RFX-like"/>
</dbReference>
<dbReference type="EMBL" id="CP014243">
    <property type="protein sequence ID" value="AMD20022.1"/>
    <property type="molecule type" value="Genomic_DNA"/>
</dbReference>
<dbReference type="Gene3D" id="1.10.10.10">
    <property type="entry name" value="Winged helix-like DNA-binding domain superfamily/Winged helix DNA-binding domain"/>
    <property type="match status" value="1"/>
</dbReference>
<dbReference type="PROSITE" id="PS51526">
    <property type="entry name" value="RFX_DBD"/>
    <property type="match status" value="1"/>
</dbReference>
<dbReference type="SUPFAM" id="SSF46785">
    <property type="entry name" value="Winged helix' DNA-binding domain"/>
    <property type="match status" value="1"/>
</dbReference>
<evidence type="ECO:0000313" key="5">
    <source>
        <dbReference type="Proteomes" id="UP000243052"/>
    </source>
</evidence>
<dbReference type="PANTHER" id="PTHR12619">
    <property type="entry name" value="RFX TRANSCRIPTION FACTOR FAMILY"/>
    <property type="match status" value="1"/>
</dbReference>
<evidence type="ECO:0000256" key="1">
    <source>
        <dbReference type="ARBA" id="ARBA00023125"/>
    </source>
</evidence>
<feature type="domain" description="RFX-type winged-helix" evidence="3">
    <location>
        <begin position="246"/>
        <end position="321"/>
    </location>
</feature>
<dbReference type="InterPro" id="IPR057321">
    <property type="entry name" value="RFX1-4/6/8-like_BCD"/>
</dbReference>
<dbReference type="InterPro" id="IPR003150">
    <property type="entry name" value="DNA-bd_RFX"/>
</dbReference>
<feature type="region of interest" description="Disordered" evidence="2">
    <location>
        <begin position="356"/>
        <end position="389"/>
    </location>
</feature>
<feature type="compositionally biased region" description="Polar residues" evidence="2">
    <location>
        <begin position="372"/>
        <end position="389"/>
    </location>
</feature>
<keyword evidence="1" id="KW-0238">DNA-binding</keyword>
<proteinExistence type="predicted"/>
<gene>
    <name evidence="4" type="ORF">AW171_hschr31891</name>
</gene>
<dbReference type="STRING" id="45286.A0A0X8HRC6"/>
<dbReference type="InterPro" id="IPR036388">
    <property type="entry name" value="WH-like_DNA-bd_sf"/>
</dbReference>
<reference evidence="4 5" key="1">
    <citation type="submission" date="2016-01" db="EMBL/GenBank/DDBJ databases">
        <title>Genome sequence of the yeast Holleya sinecauda.</title>
        <authorList>
            <person name="Dietrich F.S."/>
        </authorList>
    </citation>
    <scope>NUCLEOTIDE SEQUENCE [LARGE SCALE GENOMIC DNA]</scope>
    <source>
        <strain evidence="4 5">ATCC 58844</strain>
    </source>
</reference>
<protein>
    <submittedName>
        <fullName evidence="4">HCL129Cp</fullName>
    </submittedName>
</protein>
<dbReference type="RefSeq" id="XP_017987018.1">
    <property type="nucleotide sequence ID" value="XM_018131094.1"/>
</dbReference>